<dbReference type="EMBL" id="BMAT01007751">
    <property type="protein sequence ID" value="GFR70568.1"/>
    <property type="molecule type" value="Genomic_DNA"/>
</dbReference>
<dbReference type="AlphaFoldDB" id="A0AAV4FB33"/>
<protein>
    <submittedName>
        <fullName evidence="1">Uncharacterized protein</fullName>
    </submittedName>
</protein>
<proteinExistence type="predicted"/>
<reference evidence="1 2" key="1">
    <citation type="journal article" date="2021" name="Elife">
        <title>Chloroplast acquisition without the gene transfer in kleptoplastic sea slugs, Plakobranchus ocellatus.</title>
        <authorList>
            <person name="Maeda T."/>
            <person name="Takahashi S."/>
            <person name="Yoshida T."/>
            <person name="Shimamura S."/>
            <person name="Takaki Y."/>
            <person name="Nagai Y."/>
            <person name="Toyoda A."/>
            <person name="Suzuki Y."/>
            <person name="Arimoto A."/>
            <person name="Ishii H."/>
            <person name="Satoh N."/>
            <person name="Nishiyama T."/>
            <person name="Hasebe M."/>
            <person name="Maruyama T."/>
            <person name="Minagawa J."/>
            <person name="Obokata J."/>
            <person name="Shigenobu S."/>
        </authorList>
    </citation>
    <scope>NUCLEOTIDE SEQUENCE [LARGE SCALE GENOMIC DNA]</scope>
</reference>
<name>A0AAV4FB33_9GAST</name>
<sequence length="98" mass="11047">MVATFRIPCATKRQRISTQGETDIKYRKMRRKGRDEEEEISPGANSLRVHIVSENPFTISFIHPPAMQPFIPSLDLLPGSPCNQAIFDGHVSSVLRLI</sequence>
<dbReference type="Proteomes" id="UP000762676">
    <property type="component" value="Unassembled WGS sequence"/>
</dbReference>
<accession>A0AAV4FB33</accession>
<keyword evidence="2" id="KW-1185">Reference proteome</keyword>
<evidence type="ECO:0000313" key="1">
    <source>
        <dbReference type="EMBL" id="GFR70568.1"/>
    </source>
</evidence>
<gene>
    <name evidence="1" type="ORF">ElyMa_003789800</name>
</gene>
<organism evidence="1 2">
    <name type="scientific">Elysia marginata</name>
    <dbReference type="NCBI Taxonomy" id="1093978"/>
    <lineage>
        <taxon>Eukaryota</taxon>
        <taxon>Metazoa</taxon>
        <taxon>Spiralia</taxon>
        <taxon>Lophotrochozoa</taxon>
        <taxon>Mollusca</taxon>
        <taxon>Gastropoda</taxon>
        <taxon>Heterobranchia</taxon>
        <taxon>Euthyneura</taxon>
        <taxon>Panpulmonata</taxon>
        <taxon>Sacoglossa</taxon>
        <taxon>Placobranchoidea</taxon>
        <taxon>Plakobranchidae</taxon>
        <taxon>Elysia</taxon>
    </lineage>
</organism>
<comment type="caution">
    <text evidence="1">The sequence shown here is derived from an EMBL/GenBank/DDBJ whole genome shotgun (WGS) entry which is preliminary data.</text>
</comment>
<evidence type="ECO:0000313" key="2">
    <source>
        <dbReference type="Proteomes" id="UP000762676"/>
    </source>
</evidence>